<evidence type="ECO:0000256" key="1">
    <source>
        <dbReference type="SAM" id="MobiDB-lite"/>
    </source>
</evidence>
<accession>A0A2A9DNB4</accession>
<dbReference type="Proteomes" id="UP000221653">
    <property type="component" value="Unassembled WGS sequence"/>
</dbReference>
<sequence length="66" mass="7404">MTTKKNTENAGDLYEGTDSDGNVFYTASKQTYRDNHVEQEEDKADGESKDKPVSRGTTKADQKRES</sequence>
<organism evidence="2 3">
    <name type="scientific">Corynebacterium renale</name>
    <dbReference type="NCBI Taxonomy" id="1724"/>
    <lineage>
        <taxon>Bacteria</taxon>
        <taxon>Bacillati</taxon>
        <taxon>Actinomycetota</taxon>
        <taxon>Actinomycetes</taxon>
        <taxon>Mycobacteriales</taxon>
        <taxon>Corynebacteriaceae</taxon>
        <taxon>Corynebacterium</taxon>
    </lineage>
</organism>
<protein>
    <submittedName>
        <fullName evidence="2">Uncharacterized protein</fullName>
    </submittedName>
</protein>
<reference evidence="2 3" key="1">
    <citation type="submission" date="2017-10" db="EMBL/GenBank/DDBJ databases">
        <title>Sequencing the genomes of 1000 actinobacteria strains.</title>
        <authorList>
            <person name="Klenk H.-P."/>
        </authorList>
    </citation>
    <scope>NUCLEOTIDE SEQUENCE [LARGE SCALE GENOMIC DNA]</scope>
    <source>
        <strain evidence="2 3">DSM 20688</strain>
    </source>
</reference>
<keyword evidence="3" id="KW-1185">Reference proteome</keyword>
<evidence type="ECO:0000313" key="3">
    <source>
        <dbReference type="Proteomes" id="UP000221653"/>
    </source>
</evidence>
<dbReference type="EMBL" id="PDJF01000001">
    <property type="protein sequence ID" value="PFG27400.1"/>
    <property type="molecule type" value="Genomic_DNA"/>
</dbReference>
<name>A0A2A9DNB4_9CORY</name>
<dbReference type="STRING" id="1724.GCA_001044175_00763"/>
<feature type="compositionally biased region" description="Basic and acidic residues" evidence="1">
    <location>
        <begin position="45"/>
        <end position="66"/>
    </location>
</feature>
<proteinExistence type="predicted"/>
<comment type="caution">
    <text evidence="2">The sequence shown here is derived from an EMBL/GenBank/DDBJ whole genome shotgun (WGS) entry which is preliminary data.</text>
</comment>
<dbReference type="RefSeq" id="WP_143341374.1">
    <property type="nucleotide sequence ID" value="NZ_LDYE01000002.1"/>
</dbReference>
<evidence type="ECO:0000313" key="2">
    <source>
        <dbReference type="EMBL" id="PFG27400.1"/>
    </source>
</evidence>
<dbReference type="AlphaFoldDB" id="A0A2A9DNB4"/>
<gene>
    <name evidence="2" type="ORF">ATK06_0456</name>
</gene>
<feature type="region of interest" description="Disordered" evidence="1">
    <location>
        <begin position="1"/>
        <end position="66"/>
    </location>
</feature>